<dbReference type="InterPro" id="IPR014284">
    <property type="entry name" value="RNA_pol_sigma-70_dom"/>
</dbReference>
<dbReference type="EMBL" id="JMIW01000001">
    <property type="protein sequence ID" value="KEO92114.1"/>
    <property type="molecule type" value="Genomic_DNA"/>
</dbReference>
<evidence type="ECO:0000313" key="6">
    <source>
        <dbReference type="EMBL" id="KEO92114.1"/>
    </source>
</evidence>
<organism evidence="6 7">
    <name type="scientific">Erythrobacter longus</name>
    <dbReference type="NCBI Taxonomy" id="1044"/>
    <lineage>
        <taxon>Bacteria</taxon>
        <taxon>Pseudomonadati</taxon>
        <taxon>Pseudomonadota</taxon>
        <taxon>Alphaproteobacteria</taxon>
        <taxon>Sphingomonadales</taxon>
        <taxon>Erythrobacteraceae</taxon>
        <taxon>Erythrobacter/Porphyrobacter group</taxon>
        <taxon>Erythrobacter</taxon>
    </lineage>
</organism>
<dbReference type="AlphaFoldDB" id="A0A074MFB4"/>
<keyword evidence="2" id="KW-0805">Transcription regulation</keyword>
<dbReference type="InterPro" id="IPR011517">
    <property type="entry name" value="RNA_pol_sigma70_ECF-like"/>
</dbReference>
<dbReference type="InterPro" id="IPR036388">
    <property type="entry name" value="WH-like_DNA-bd_sf"/>
</dbReference>
<dbReference type="GO" id="GO:0016987">
    <property type="term" value="F:sigma factor activity"/>
    <property type="evidence" value="ECO:0007669"/>
    <property type="project" value="UniProtKB-KW"/>
</dbReference>
<keyword evidence="3" id="KW-0731">Sigma factor</keyword>
<evidence type="ECO:0000256" key="4">
    <source>
        <dbReference type="ARBA" id="ARBA00023163"/>
    </source>
</evidence>
<evidence type="ECO:0000256" key="1">
    <source>
        <dbReference type="ARBA" id="ARBA00010641"/>
    </source>
</evidence>
<dbReference type="Proteomes" id="UP000027647">
    <property type="component" value="Unassembled WGS sequence"/>
</dbReference>
<dbReference type="Pfam" id="PF07638">
    <property type="entry name" value="Sigma70_ECF"/>
    <property type="match status" value="1"/>
</dbReference>
<dbReference type="InterPro" id="IPR013324">
    <property type="entry name" value="RNA_pol_sigma_r3/r4-like"/>
</dbReference>
<name>A0A074MFB4_ERYLO</name>
<feature type="domain" description="RNA polymerase sigma-70 ECF-like HTH" evidence="5">
    <location>
        <begin position="11"/>
        <end position="181"/>
    </location>
</feature>
<keyword evidence="7" id="KW-1185">Reference proteome</keyword>
<dbReference type="InterPro" id="IPR053812">
    <property type="entry name" value="HTH_Sigma70_ECF-like"/>
</dbReference>
<dbReference type="InterPro" id="IPR013325">
    <property type="entry name" value="RNA_pol_sigma_r2"/>
</dbReference>
<dbReference type="eggNOG" id="COG1595">
    <property type="taxonomic scope" value="Bacteria"/>
</dbReference>
<keyword evidence="4" id="KW-0804">Transcription</keyword>
<comment type="similarity">
    <text evidence="1">Belongs to the sigma-70 factor family. ECF subfamily.</text>
</comment>
<dbReference type="PANTHER" id="PTHR43133">
    <property type="entry name" value="RNA POLYMERASE ECF-TYPE SIGMA FACTO"/>
    <property type="match status" value="1"/>
</dbReference>
<dbReference type="NCBIfam" id="TIGR02999">
    <property type="entry name" value="Sig-70_X6"/>
    <property type="match status" value="1"/>
</dbReference>
<evidence type="ECO:0000259" key="5">
    <source>
        <dbReference type="Pfam" id="PF07638"/>
    </source>
</evidence>
<gene>
    <name evidence="6" type="ORF">EH31_05450</name>
</gene>
<proteinExistence type="inferred from homology"/>
<dbReference type="Gene3D" id="1.10.1740.10">
    <property type="match status" value="1"/>
</dbReference>
<dbReference type="NCBIfam" id="TIGR02937">
    <property type="entry name" value="sigma70-ECF"/>
    <property type="match status" value="1"/>
</dbReference>
<evidence type="ECO:0000256" key="2">
    <source>
        <dbReference type="ARBA" id="ARBA00023015"/>
    </source>
</evidence>
<evidence type="ECO:0000313" key="7">
    <source>
        <dbReference type="Proteomes" id="UP000027647"/>
    </source>
</evidence>
<dbReference type="PANTHER" id="PTHR43133:SF39">
    <property type="entry name" value="SIMILAR TO RNA POLYMERASE SIGMA-E FACTOR"/>
    <property type="match status" value="1"/>
</dbReference>
<accession>A0A074MFB4</accession>
<protein>
    <recommendedName>
        <fullName evidence="5">RNA polymerase sigma-70 ECF-like HTH domain-containing protein</fullName>
    </recommendedName>
</protein>
<dbReference type="InterPro" id="IPR039425">
    <property type="entry name" value="RNA_pol_sigma-70-like"/>
</dbReference>
<dbReference type="SUPFAM" id="SSF88659">
    <property type="entry name" value="Sigma3 and sigma4 domains of RNA polymerase sigma factors"/>
    <property type="match status" value="1"/>
</dbReference>
<dbReference type="SUPFAM" id="SSF88946">
    <property type="entry name" value="Sigma2 domain of RNA polymerase sigma factors"/>
    <property type="match status" value="1"/>
</dbReference>
<comment type="caution">
    <text evidence="6">The sequence shown here is derived from an EMBL/GenBank/DDBJ whole genome shotgun (WGS) entry which is preliminary data.</text>
</comment>
<dbReference type="GO" id="GO:0006352">
    <property type="term" value="P:DNA-templated transcription initiation"/>
    <property type="evidence" value="ECO:0007669"/>
    <property type="project" value="InterPro"/>
</dbReference>
<dbReference type="Gene3D" id="1.10.10.10">
    <property type="entry name" value="Winged helix-like DNA-binding domain superfamily/Winged helix DNA-binding domain"/>
    <property type="match status" value="1"/>
</dbReference>
<evidence type="ECO:0000256" key="3">
    <source>
        <dbReference type="ARBA" id="ARBA00023082"/>
    </source>
</evidence>
<reference evidence="6 7" key="1">
    <citation type="submission" date="2014-04" db="EMBL/GenBank/DDBJ databases">
        <title>A comprehensive comparison of genomes of Erythrobacter spp. strains.</title>
        <authorList>
            <person name="Zheng Q."/>
        </authorList>
    </citation>
    <scope>NUCLEOTIDE SEQUENCE [LARGE SCALE GENOMIC DNA]</scope>
    <source>
        <strain evidence="6 7">DSM 6997</strain>
    </source>
</reference>
<dbReference type="STRING" id="1044.EH31_05450"/>
<sequence length="183" mass="20279">MADIDVHTQETLLAAWRAGDSGARDALFDLLYVELRKISANLLRSEGDISLTAGDLVNEAVMRVIGTQKLSLNDKAHFLSLAALTMRRVLTDRARKNNAAKRHHYAVTLATEMVDVPDQVDSWQLDDALQRLAAIDADRAKIVEMRYYGGMTIEQIAAATGQSESTVKRGWRVSRAWLLEALG</sequence>